<evidence type="ECO:0000256" key="7">
    <source>
        <dbReference type="ARBA" id="ARBA00022801"/>
    </source>
</evidence>
<comment type="catalytic activity">
    <reaction evidence="11">
        <text>8-oxo-GTP + H2O = 8-oxo-GMP + diphosphate + H(+)</text>
        <dbReference type="Rhea" id="RHEA:67616"/>
        <dbReference type="ChEBI" id="CHEBI:15377"/>
        <dbReference type="ChEBI" id="CHEBI:15378"/>
        <dbReference type="ChEBI" id="CHEBI:33019"/>
        <dbReference type="ChEBI" id="CHEBI:143553"/>
        <dbReference type="ChEBI" id="CHEBI:145694"/>
    </reaction>
</comment>
<evidence type="ECO:0000256" key="6">
    <source>
        <dbReference type="ARBA" id="ARBA00022763"/>
    </source>
</evidence>
<dbReference type="InterPro" id="IPR015797">
    <property type="entry name" value="NUDIX_hydrolase-like_dom_sf"/>
</dbReference>
<dbReference type="GO" id="GO:0006260">
    <property type="term" value="P:DNA replication"/>
    <property type="evidence" value="ECO:0007669"/>
    <property type="project" value="UniProtKB-KW"/>
</dbReference>
<protein>
    <recommendedName>
        <fullName evidence="13">8-oxo-dGTP diphosphatase</fullName>
        <ecNumber evidence="12">3.6.1.55</ecNumber>
    </recommendedName>
    <alternativeName>
        <fullName evidence="16">7,8-dihydro-8-oxoguanine-triphosphatase</fullName>
    </alternativeName>
    <alternativeName>
        <fullName evidence="15">Mutator protein MutT</fullName>
    </alternativeName>
    <alternativeName>
        <fullName evidence="14">dGTP pyrophosphohydrolase</fullName>
    </alternativeName>
</protein>
<keyword evidence="6" id="KW-0227">DNA damage</keyword>
<dbReference type="EMBL" id="CP069798">
    <property type="protein sequence ID" value="QRQ81348.1"/>
    <property type="molecule type" value="Genomic_DNA"/>
</dbReference>
<feature type="domain" description="Nudix hydrolase" evidence="18">
    <location>
        <begin position="6"/>
        <end position="136"/>
    </location>
</feature>
<keyword evidence="4" id="KW-0235">DNA replication</keyword>
<evidence type="ECO:0000256" key="9">
    <source>
        <dbReference type="ARBA" id="ARBA00023204"/>
    </source>
</evidence>
<dbReference type="InterPro" id="IPR020084">
    <property type="entry name" value="NUDIX_hydrolase_CS"/>
</dbReference>
<dbReference type="Proteomes" id="UP000653156">
    <property type="component" value="Chromosome"/>
</dbReference>
<evidence type="ECO:0000256" key="4">
    <source>
        <dbReference type="ARBA" id="ARBA00022705"/>
    </source>
</evidence>
<dbReference type="PANTHER" id="PTHR47707">
    <property type="entry name" value="8-OXO-DGTP DIPHOSPHATASE"/>
    <property type="match status" value="1"/>
</dbReference>
<sequence>MNTQRPSVHVVAGVLYQSTGAFLLSSRPAGKPYAGYWEFAGGKVEAGESALAALQRELHEELGIHIEHATPWLTKIHDYEHARVRLCFYRIAASDWHGNLQAREGQSWCWQQPGDFSVAPMLPANGPILAALAIPDFLSGSLQTGFRGRLPNQAEYRVVPRDLAEPSHTHVLFTADQMTHAPRFGSNISVWVCVNQPQQWVQVQDAAAVLWQVLGHADAQALLAVLQQGVSLPLLPFAAADILAAYGKQWLAAGAHGLVEDLATASA</sequence>
<dbReference type="Pfam" id="PF00293">
    <property type="entry name" value="NUDIX"/>
    <property type="match status" value="1"/>
</dbReference>
<accession>A0A892ZFV2</accession>
<organism evidence="19 20">
    <name type="scientific">Paralysiella testudinis</name>
    <dbReference type="NCBI Taxonomy" id="2809020"/>
    <lineage>
        <taxon>Bacteria</taxon>
        <taxon>Pseudomonadati</taxon>
        <taxon>Pseudomonadota</taxon>
        <taxon>Betaproteobacteria</taxon>
        <taxon>Neisseriales</taxon>
        <taxon>Neisseriaceae</taxon>
        <taxon>Paralysiella</taxon>
    </lineage>
</organism>
<evidence type="ECO:0000259" key="18">
    <source>
        <dbReference type="PROSITE" id="PS51462"/>
    </source>
</evidence>
<name>A0A892ZFV2_9NEIS</name>
<dbReference type="KEGG" id="ptes:JQU52_11610"/>
<dbReference type="PROSITE" id="PS51462">
    <property type="entry name" value="NUDIX"/>
    <property type="match status" value="1"/>
</dbReference>
<keyword evidence="9" id="KW-0234">DNA repair</keyword>
<dbReference type="GO" id="GO:0044715">
    <property type="term" value="F:8-oxo-dGDP phosphatase activity"/>
    <property type="evidence" value="ECO:0007669"/>
    <property type="project" value="TreeGrafter"/>
</dbReference>
<evidence type="ECO:0000256" key="8">
    <source>
        <dbReference type="ARBA" id="ARBA00022842"/>
    </source>
</evidence>
<evidence type="ECO:0000256" key="13">
    <source>
        <dbReference type="ARBA" id="ARBA00040794"/>
    </source>
</evidence>
<dbReference type="GO" id="GO:0044716">
    <property type="term" value="F:8-oxo-GDP phosphatase activity"/>
    <property type="evidence" value="ECO:0007669"/>
    <property type="project" value="TreeGrafter"/>
</dbReference>
<evidence type="ECO:0000256" key="15">
    <source>
        <dbReference type="ARBA" id="ARBA00041979"/>
    </source>
</evidence>
<dbReference type="InterPro" id="IPR047127">
    <property type="entry name" value="MutT-like"/>
</dbReference>
<dbReference type="PROSITE" id="PS00893">
    <property type="entry name" value="NUDIX_BOX"/>
    <property type="match status" value="1"/>
</dbReference>
<evidence type="ECO:0000256" key="3">
    <source>
        <dbReference type="ARBA" id="ARBA00022457"/>
    </source>
</evidence>
<keyword evidence="8" id="KW-0460">Magnesium</keyword>
<dbReference type="GO" id="GO:0008413">
    <property type="term" value="F:8-oxo-7,8-dihydroguanosine triphosphate pyrophosphatase activity"/>
    <property type="evidence" value="ECO:0007669"/>
    <property type="project" value="TreeGrafter"/>
</dbReference>
<comment type="similarity">
    <text evidence="2 17">Belongs to the Nudix hydrolase family.</text>
</comment>
<dbReference type="GO" id="GO:0035539">
    <property type="term" value="F:8-oxo-7,8-dihydrodeoxyguanosine triphosphate pyrophosphatase activity"/>
    <property type="evidence" value="ECO:0007669"/>
    <property type="project" value="UniProtKB-EC"/>
</dbReference>
<dbReference type="RefSeq" id="WP_230338642.1">
    <property type="nucleotide sequence ID" value="NZ_CP069798.1"/>
</dbReference>
<comment type="catalytic activity">
    <reaction evidence="10">
        <text>8-oxo-dGTP + H2O = 8-oxo-dGMP + diphosphate + H(+)</text>
        <dbReference type="Rhea" id="RHEA:31575"/>
        <dbReference type="ChEBI" id="CHEBI:15377"/>
        <dbReference type="ChEBI" id="CHEBI:15378"/>
        <dbReference type="ChEBI" id="CHEBI:33019"/>
        <dbReference type="ChEBI" id="CHEBI:63224"/>
        <dbReference type="ChEBI" id="CHEBI:77896"/>
        <dbReference type="EC" id="3.6.1.55"/>
    </reaction>
</comment>
<evidence type="ECO:0000256" key="12">
    <source>
        <dbReference type="ARBA" id="ARBA00038905"/>
    </source>
</evidence>
<dbReference type="InterPro" id="IPR000086">
    <property type="entry name" value="NUDIX_hydrolase_dom"/>
</dbReference>
<comment type="cofactor">
    <cofactor evidence="1">
        <name>Mg(2+)</name>
        <dbReference type="ChEBI" id="CHEBI:18420"/>
    </cofactor>
</comment>
<dbReference type="SUPFAM" id="SSF55811">
    <property type="entry name" value="Nudix"/>
    <property type="match status" value="1"/>
</dbReference>
<evidence type="ECO:0000256" key="14">
    <source>
        <dbReference type="ARBA" id="ARBA00041592"/>
    </source>
</evidence>
<dbReference type="AlphaFoldDB" id="A0A892ZFV2"/>
<keyword evidence="3" id="KW-0515">Mutator protein</keyword>
<dbReference type="EC" id="3.6.1.55" evidence="12"/>
<dbReference type="CDD" id="cd03425">
    <property type="entry name" value="NUDIX_MutT_NudA_like"/>
    <property type="match status" value="1"/>
</dbReference>
<dbReference type="InterPro" id="IPR020476">
    <property type="entry name" value="Nudix_hydrolase"/>
</dbReference>
<reference evidence="19" key="1">
    <citation type="submission" date="2021-02" db="EMBL/GenBank/DDBJ databases">
        <title>Neisseriaceae sp. 26B isolated from the cloaca of a Common Toad-headed Turtle (Mesoclemmys nasuta).</title>
        <authorList>
            <person name="Spergser J."/>
            <person name="Busse H.-J."/>
        </authorList>
    </citation>
    <scope>NUCLEOTIDE SEQUENCE</scope>
    <source>
        <strain evidence="19">26B</strain>
    </source>
</reference>
<evidence type="ECO:0000256" key="5">
    <source>
        <dbReference type="ARBA" id="ARBA00022723"/>
    </source>
</evidence>
<evidence type="ECO:0000256" key="2">
    <source>
        <dbReference type="ARBA" id="ARBA00005582"/>
    </source>
</evidence>
<keyword evidence="5" id="KW-0479">Metal-binding</keyword>
<gene>
    <name evidence="19" type="ORF">JQU52_11610</name>
</gene>
<dbReference type="Gene3D" id="3.90.79.10">
    <property type="entry name" value="Nucleoside Triphosphate Pyrophosphohydrolase"/>
    <property type="match status" value="1"/>
</dbReference>
<evidence type="ECO:0000256" key="17">
    <source>
        <dbReference type="RuleBase" id="RU003476"/>
    </source>
</evidence>
<evidence type="ECO:0000256" key="1">
    <source>
        <dbReference type="ARBA" id="ARBA00001946"/>
    </source>
</evidence>
<evidence type="ECO:0000256" key="10">
    <source>
        <dbReference type="ARBA" id="ARBA00035861"/>
    </source>
</evidence>
<keyword evidence="20" id="KW-1185">Reference proteome</keyword>
<dbReference type="PRINTS" id="PR00502">
    <property type="entry name" value="NUDIXFAMILY"/>
</dbReference>
<dbReference type="GO" id="GO:0046872">
    <property type="term" value="F:metal ion binding"/>
    <property type="evidence" value="ECO:0007669"/>
    <property type="project" value="UniProtKB-KW"/>
</dbReference>
<dbReference type="PANTHER" id="PTHR47707:SF1">
    <property type="entry name" value="NUDIX HYDROLASE FAMILY PROTEIN"/>
    <property type="match status" value="1"/>
</dbReference>
<evidence type="ECO:0000313" key="19">
    <source>
        <dbReference type="EMBL" id="QRQ81348.1"/>
    </source>
</evidence>
<evidence type="ECO:0000256" key="16">
    <source>
        <dbReference type="ARBA" id="ARBA00042798"/>
    </source>
</evidence>
<keyword evidence="7 17" id="KW-0378">Hydrolase</keyword>
<evidence type="ECO:0000313" key="20">
    <source>
        <dbReference type="Proteomes" id="UP000653156"/>
    </source>
</evidence>
<dbReference type="GO" id="GO:0006281">
    <property type="term" value="P:DNA repair"/>
    <property type="evidence" value="ECO:0007669"/>
    <property type="project" value="UniProtKB-KW"/>
</dbReference>
<evidence type="ECO:0000256" key="11">
    <source>
        <dbReference type="ARBA" id="ARBA00036904"/>
    </source>
</evidence>
<proteinExistence type="inferred from homology"/>